<dbReference type="PANTHER" id="PTHR42815:SF2">
    <property type="entry name" value="FAD-BINDING, PUTATIVE (AFU_ORTHOLOGUE AFUA_6G07600)-RELATED"/>
    <property type="match status" value="1"/>
</dbReference>
<dbReference type="InterPro" id="IPR011576">
    <property type="entry name" value="Pyridox_Oxase_N"/>
</dbReference>
<gene>
    <name evidence="2" type="ORF">ACMU_10055</name>
</gene>
<sequence>MDFLNSLDELEALYGAPGPAATRKVARQMTPLYRKWIMASRFCVLTTVGPEGSDGSPRGDDGPVVVELDPGTLALPDWRGNNRIDSLRNIVRDGRVSLMFMVPGSNNVIRVNGTAKLTADPAMLARFDRDGKQPRTVAVITIAEIYSQCARALMRARTWTSGDESDGLPSVGDLLQEMTQGEIDGKAYDAEWPGRAATSMW</sequence>
<dbReference type="InterPro" id="IPR012349">
    <property type="entry name" value="Split_barrel_FMN-bd"/>
</dbReference>
<proteinExistence type="predicted"/>
<reference evidence="2 3" key="1">
    <citation type="submission" date="2014-03" db="EMBL/GenBank/DDBJ databases">
        <title>Draft Genome Sequence of Actibacterium mucosum KCTC 23349, a Marine Alphaproteobacterium with Complex Ionic Requirements Isolated from Mediterranean Seawater at Malvarrosa Beach, Valencia, Spain.</title>
        <authorList>
            <person name="Arahal D.R."/>
            <person name="Shao Z."/>
            <person name="Lai Q."/>
            <person name="Pujalte M.J."/>
        </authorList>
    </citation>
    <scope>NUCLEOTIDE SEQUENCE [LARGE SCALE GENOMIC DNA]</scope>
    <source>
        <strain evidence="2 3">KCTC 23349</strain>
    </source>
</reference>
<dbReference type="SUPFAM" id="SSF50475">
    <property type="entry name" value="FMN-binding split barrel"/>
    <property type="match status" value="1"/>
</dbReference>
<accession>A0A037ZMP3</accession>
<evidence type="ECO:0000313" key="3">
    <source>
        <dbReference type="Proteomes" id="UP000026249"/>
    </source>
</evidence>
<dbReference type="PANTHER" id="PTHR42815">
    <property type="entry name" value="FAD-BINDING, PUTATIVE (AFU_ORTHOLOGUE AFUA_6G07600)-RELATED"/>
    <property type="match status" value="1"/>
</dbReference>
<dbReference type="Pfam" id="PF01243">
    <property type="entry name" value="PNPOx_N"/>
    <property type="match status" value="1"/>
</dbReference>
<evidence type="ECO:0000313" key="2">
    <source>
        <dbReference type="EMBL" id="KAJ56091.1"/>
    </source>
</evidence>
<dbReference type="STRING" id="1454373.ACMU_10055"/>
<dbReference type="Gene3D" id="2.30.110.10">
    <property type="entry name" value="Electron Transport, Fmn-binding Protein, Chain A"/>
    <property type="match status" value="1"/>
</dbReference>
<comment type="caution">
    <text evidence="2">The sequence shown here is derived from an EMBL/GenBank/DDBJ whole genome shotgun (WGS) entry which is preliminary data.</text>
</comment>
<dbReference type="EMBL" id="JFKE01000003">
    <property type="protein sequence ID" value="KAJ56091.1"/>
    <property type="molecule type" value="Genomic_DNA"/>
</dbReference>
<feature type="domain" description="Pyridoxamine 5'-phosphate oxidase N-terminal" evidence="1">
    <location>
        <begin position="29"/>
        <end position="149"/>
    </location>
</feature>
<evidence type="ECO:0000259" key="1">
    <source>
        <dbReference type="Pfam" id="PF01243"/>
    </source>
</evidence>
<name>A0A037ZMP3_9RHOB</name>
<organism evidence="2 3">
    <name type="scientific">Actibacterium mucosum KCTC 23349</name>
    <dbReference type="NCBI Taxonomy" id="1454373"/>
    <lineage>
        <taxon>Bacteria</taxon>
        <taxon>Pseudomonadati</taxon>
        <taxon>Pseudomonadota</taxon>
        <taxon>Alphaproteobacteria</taxon>
        <taxon>Rhodobacterales</taxon>
        <taxon>Roseobacteraceae</taxon>
        <taxon>Actibacterium</taxon>
    </lineage>
</organism>
<keyword evidence="3" id="KW-1185">Reference proteome</keyword>
<dbReference type="NCBIfam" id="TIGR04025">
    <property type="entry name" value="PPOX_FMN_DR2398"/>
    <property type="match status" value="1"/>
</dbReference>
<protein>
    <submittedName>
        <fullName evidence="2">Pyridoxamine 5'-phosphate oxidase</fullName>
    </submittedName>
</protein>
<dbReference type="AlphaFoldDB" id="A0A037ZMP3"/>
<dbReference type="Proteomes" id="UP000026249">
    <property type="component" value="Unassembled WGS sequence"/>
</dbReference>
<dbReference type="OrthoDB" id="9790331at2"/>
<dbReference type="RefSeq" id="WP_035258282.1">
    <property type="nucleotide sequence ID" value="NZ_JFKE01000003.1"/>
</dbReference>
<dbReference type="InterPro" id="IPR024029">
    <property type="entry name" value="Pyridox_Oxase_FMN-dep"/>
</dbReference>